<feature type="transmembrane region" description="Helical" evidence="1">
    <location>
        <begin position="46"/>
        <end position="68"/>
    </location>
</feature>
<name>A0A6I3SGI6_HELMO</name>
<dbReference type="PANTHER" id="PTHR39165:SF1">
    <property type="entry name" value="DUF456 DOMAIN-CONTAINING PROTEIN"/>
    <property type="match status" value="1"/>
</dbReference>
<feature type="transmembrane region" description="Helical" evidence="1">
    <location>
        <begin position="133"/>
        <end position="156"/>
    </location>
</feature>
<evidence type="ECO:0000256" key="1">
    <source>
        <dbReference type="SAM" id="Phobius"/>
    </source>
</evidence>
<reference evidence="2 3" key="1">
    <citation type="submission" date="2019-11" db="EMBL/GenBank/DDBJ databases">
        <title>Whole-genome sequence of a the green, strictly anaerobic photosynthetic bacterium Heliobacillus mobilis DSM 6151.</title>
        <authorList>
            <person name="Kyndt J.A."/>
            <person name="Meyer T.E."/>
        </authorList>
    </citation>
    <scope>NUCLEOTIDE SEQUENCE [LARGE SCALE GENOMIC DNA]</scope>
    <source>
        <strain evidence="2 3">DSM 6151</strain>
    </source>
</reference>
<feature type="transmembrane region" description="Helical" evidence="1">
    <location>
        <begin position="89"/>
        <end position="113"/>
    </location>
</feature>
<dbReference type="Proteomes" id="UP000430670">
    <property type="component" value="Unassembled WGS sequence"/>
</dbReference>
<dbReference type="OrthoDB" id="9808460at2"/>
<dbReference type="InterPro" id="IPR007403">
    <property type="entry name" value="DUF456"/>
</dbReference>
<organism evidence="2 3">
    <name type="scientific">Heliobacterium mobile</name>
    <name type="common">Heliobacillus mobilis</name>
    <dbReference type="NCBI Taxonomy" id="28064"/>
    <lineage>
        <taxon>Bacteria</taxon>
        <taxon>Bacillati</taxon>
        <taxon>Bacillota</taxon>
        <taxon>Clostridia</taxon>
        <taxon>Eubacteriales</taxon>
        <taxon>Heliobacteriaceae</taxon>
        <taxon>Heliobacterium</taxon>
    </lineage>
</organism>
<dbReference type="AlphaFoldDB" id="A0A6I3SGI6"/>
<dbReference type="RefSeq" id="WP_155475052.1">
    <property type="nucleotide sequence ID" value="NZ_WNKU01000002.1"/>
</dbReference>
<dbReference type="Pfam" id="PF04306">
    <property type="entry name" value="DUF456"/>
    <property type="match status" value="1"/>
</dbReference>
<dbReference type="PANTHER" id="PTHR39165">
    <property type="entry name" value="IG HYPOTHETICAL 17883"/>
    <property type="match status" value="1"/>
</dbReference>
<keyword evidence="1" id="KW-0472">Membrane</keyword>
<sequence length="159" mass="16550">MYDYWLIGAIVVMFIGVLGTFLPVIPGIPLIFIAMIGYGFAEGFHLMTPLFLGINLVVVILATVLDYLGTAWGARRFGASSSGTWGAAAGGVLGLIVLGPIGLIAGPFIGAVAGELWNGRSLDSALEAGVGTMLGLAGASAVRFVFALSMVIAFIWRVW</sequence>
<keyword evidence="3" id="KW-1185">Reference proteome</keyword>
<protein>
    <submittedName>
        <fullName evidence="2">DUF456 family protein</fullName>
    </submittedName>
</protein>
<keyword evidence="1" id="KW-1133">Transmembrane helix</keyword>
<evidence type="ECO:0000313" key="2">
    <source>
        <dbReference type="EMBL" id="MTV47944.1"/>
    </source>
</evidence>
<accession>A0A6I3SGI6</accession>
<proteinExistence type="predicted"/>
<gene>
    <name evidence="2" type="ORF">GJ688_02970</name>
</gene>
<comment type="caution">
    <text evidence="2">The sequence shown here is derived from an EMBL/GenBank/DDBJ whole genome shotgun (WGS) entry which is preliminary data.</text>
</comment>
<keyword evidence="1" id="KW-0812">Transmembrane</keyword>
<feature type="transmembrane region" description="Helical" evidence="1">
    <location>
        <begin position="7"/>
        <end position="40"/>
    </location>
</feature>
<dbReference type="EMBL" id="WNKU01000002">
    <property type="protein sequence ID" value="MTV47944.1"/>
    <property type="molecule type" value="Genomic_DNA"/>
</dbReference>
<evidence type="ECO:0000313" key="3">
    <source>
        <dbReference type="Proteomes" id="UP000430670"/>
    </source>
</evidence>